<evidence type="ECO:0000313" key="2">
    <source>
        <dbReference type="EMBL" id="KAH0924695.1"/>
    </source>
</evidence>
<evidence type="ECO:0000313" key="3">
    <source>
        <dbReference type="Proteomes" id="UP000824890"/>
    </source>
</evidence>
<evidence type="ECO:0000256" key="1">
    <source>
        <dbReference type="SAM" id="MobiDB-lite"/>
    </source>
</evidence>
<accession>A0ABQ8D5P9</accession>
<keyword evidence="3" id="KW-1185">Reference proteome</keyword>
<reference evidence="2 3" key="1">
    <citation type="submission" date="2021-05" db="EMBL/GenBank/DDBJ databases">
        <title>Genome Assembly of Synthetic Allotetraploid Brassica napus Reveals Homoeologous Exchanges between Subgenomes.</title>
        <authorList>
            <person name="Davis J.T."/>
        </authorList>
    </citation>
    <scope>NUCLEOTIDE SEQUENCE [LARGE SCALE GENOMIC DNA]</scope>
    <source>
        <strain evidence="3">cv. Da-Ae</strain>
        <tissue evidence="2">Seedling</tissue>
    </source>
</reference>
<organism evidence="2 3">
    <name type="scientific">Brassica napus</name>
    <name type="common">Rape</name>
    <dbReference type="NCBI Taxonomy" id="3708"/>
    <lineage>
        <taxon>Eukaryota</taxon>
        <taxon>Viridiplantae</taxon>
        <taxon>Streptophyta</taxon>
        <taxon>Embryophyta</taxon>
        <taxon>Tracheophyta</taxon>
        <taxon>Spermatophyta</taxon>
        <taxon>Magnoliopsida</taxon>
        <taxon>eudicotyledons</taxon>
        <taxon>Gunneridae</taxon>
        <taxon>Pentapetalae</taxon>
        <taxon>rosids</taxon>
        <taxon>malvids</taxon>
        <taxon>Brassicales</taxon>
        <taxon>Brassicaceae</taxon>
        <taxon>Brassiceae</taxon>
        <taxon>Brassica</taxon>
    </lineage>
</organism>
<comment type="caution">
    <text evidence="2">The sequence shown here is derived from an EMBL/GenBank/DDBJ whole genome shotgun (WGS) entry which is preliminary data.</text>
</comment>
<feature type="region of interest" description="Disordered" evidence="1">
    <location>
        <begin position="1"/>
        <end position="67"/>
    </location>
</feature>
<feature type="region of interest" description="Disordered" evidence="1">
    <location>
        <begin position="99"/>
        <end position="129"/>
    </location>
</feature>
<proteinExistence type="predicted"/>
<protein>
    <submittedName>
        <fullName evidence="2">Uncharacterized protein</fullName>
    </submittedName>
</protein>
<dbReference type="Proteomes" id="UP000824890">
    <property type="component" value="Unassembled WGS sequence"/>
</dbReference>
<dbReference type="PANTHER" id="PTHR34278:SF4">
    <property type="entry name" value="(RAPE) HYPOTHETICAL PROTEIN"/>
    <property type="match status" value="1"/>
</dbReference>
<dbReference type="EMBL" id="JAGKQM010000005">
    <property type="protein sequence ID" value="KAH0924695.1"/>
    <property type="molecule type" value="Genomic_DNA"/>
</dbReference>
<dbReference type="PANTHER" id="PTHR34278">
    <property type="entry name" value="PROTEIN THI031, PUTATIVE-RELATED"/>
    <property type="match status" value="1"/>
</dbReference>
<gene>
    <name evidence="2" type="ORF">HID58_016951</name>
</gene>
<name>A0ABQ8D5P9_BRANA</name>
<sequence>MKKEGRQHGFVRTGMIHPPGFSPRPSNQFMNRLDSPPASRKFTKVPSKPTNHSKFTGKNERSKYSNCHVSPAMMSADTSKGRQQLKSIDWWVDDKLDRLTGSGASSRDILDTIGGENYGGHDYDDDDDC</sequence>